<dbReference type="AlphaFoldDB" id="A1ZMU3"/>
<accession>A1ZMU3</accession>
<dbReference type="Proteomes" id="UP000004095">
    <property type="component" value="Unassembled WGS sequence"/>
</dbReference>
<gene>
    <name evidence="1" type="ORF">M23134_04036</name>
</gene>
<dbReference type="EMBL" id="AAWS01000016">
    <property type="protein sequence ID" value="EAY28473.1"/>
    <property type="molecule type" value="Genomic_DNA"/>
</dbReference>
<evidence type="ECO:0000313" key="1">
    <source>
        <dbReference type="EMBL" id="EAY28473.1"/>
    </source>
</evidence>
<keyword evidence="2" id="KW-1185">Reference proteome</keyword>
<evidence type="ECO:0000313" key="2">
    <source>
        <dbReference type="Proteomes" id="UP000004095"/>
    </source>
</evidence>
<comment type="caution">
    <text evidence="1">The sequence shown here is derived from an EMBL/GenBank/DDBJ whole genome shotgun (WGS) entry which is preliminary data.</text>
</comment>
<sequence length="141" mass="16910">MYAQSPKGLVSFFKDGKEIKLQDDFKIYIVLQDSLKTTVIKPVVKNNSFFIPNFKEGQKGMLVFKYRKYLIGFTQRVDMKQDIAYDFGIDYKPFDKKFTNGEKLKKVRRIVYLSWPYSKSRVRIELKKTKKYRRKILKLIE</sequence>
<proteinExistence type="predicted"/>
<organism evidence="1 2">
    <name type="scientific">Microscilla marina ATCC 23134</name>
    <dbReference type="NCBI Taxonomy" id="313606"/>
    <lineage>
        <taxon>Bacteria</taxon>
        <taxon>Pseudomonadati</taxon>
        <taxon>Bacteroidota</taxon>
        <taxon>Cytophagia</taxon>
        <taxon>Cytophagales</taxon>
        <taxon>Microscillaceae</taxon>
        <taxon>Microscilla</taxon>
    </lineage>
</organism>
<reference evidence="1 2" key="1">
    <citation type="submission" date="2007-01" db="EMBL/GenBank/DDBJ databases">
        <authorList>
            <person name="Haygood M."/>
            <person name="Podell S."/>
            <person name="Anderson C."/>
            <person name="Hopkinson B."/>
            <person name="Roe K."/>
            <person name="Barbeau K."/>
            <person name="Gaasterland T."/>
            <person name="Ferriera S."/>
            <person name="Johnson J."/>
            <person name="Kravitz S."/>
            <person name="Beeson K."/>
            <person name="Sutton G."/>
            <person name="Rogers Y.-H."/>
            <person name="Friedman R."/>
            <person name="Frazier M."/>
            <person name="Venter J.C."/>
        </authorList>
    </citation>
    <scope>NUCLEOTIDE SEQUENCE [LARGE SCALE GENOMIC DNA]</scope>
    <source>
        <strain evidence="1 2">ATCC 23134</strain>
    </source>
</reference>
<protein>
    <submittedName>
        <fullName evidence="1">Uncharacterized protein</fullName>
    </submittedName>
</protein>
<name>A1ZMU3_MICM2</name>